<feature type="domain" description="CENP-V/GFA" evidence="6">
    <location>
        <begin position="1"/>
        <end position="116"/>
    </location>
</feature>
<evidence type="ECO:0000256" key="5">
    <source>
        <dbReference type="SAM" id="MobiDB-lite"/>
    </source>
</evidence>
<keyword evidence="2" id="KW-0479">Metal-binding</keyword>
<dbReference type="AlphaFoldDB" id="A0A510XAH8"/>
<name>A0A510XAH8_9GAMM</name>
<dbReference type="Pfam" id="PF04828">
    <property type="entry name" value="GFA"/>
    <property type="match status" value="1"/>
</dbReference>
<feature type="region of interest" description="Disordered" evidence="5">
    <location>
        <begin position="112"/>
        <end position="131"/>
    </location>
</feature>
<organism evidence="7 8">
    <name type="scientific">Bisbaumannia pacifica</name>
    <dbReference type="NCBI Taxonomy" id="77098"/>
    <lineage>
        <taxon>Bacteria</taxon>
        <taxon>Pseudomonadati</taxon>
        <taxon>Pseudomonadota</taxon>
        <taxon>Gammaproteobacteria</taxon>
        <taxon>Oceanospirillales</taxon>
        <taxon>Halomonadaceae</taxon>
        <taxon>Bisbaumannia</taxon>
    </lineage>
</organism>
<keyword evidence="8" id="KW-1185">Reference proteome</keyword>
<dbReference type="Gene3D" id="3.90.1590.10">
    <property type="entry name" value="glutathione-dependent formaldehyde- activating enzyme (gfa)"/>
    <property type="match status" value="1"/>
</dbReference>
<dbReference type="GO" id="GO:0046872">
    <property type="term" value="F:metal ion binding"/>
    <property type="evidence" value="ECO:0007669"/>
    <property type="project" value="UniProtKB-KW"/>
</dbReference>
<dbReference type="OrthoDB" id="9786619at2"/>
<dbReference type="SUPFAM" id="SSF51316">
    <property type="entry name" value="Mss4-like"/>
    <property type="match status" value="1"/>
</dbReference>
<sequence length="131" mass="14510">MQGSCLCGGVRYAIEALSTAPQICHCRTCRKAHAAPAVVTAGVARSAFRWLQGEALLNRYESSPGKWRHFCSRCGCHLIAEREGQAHFVLRLATLDEDPSVMPEAHIWTGHDQPWLSGEGLPRHPQWPPGR</sequence>
<dbReference type="PANTHER" id="PTHR33337:SF40">
    <property type="entry name" value="CENP-V_GFA DOMAIN-CONTAINING PROTEIN-RELATED"/>
    <property type="match status" value="1"/>
</dbReference>
<dbReference type="Proteomes" id="UP000321275">
    <property type="component" value="Unassembled WGS sequence"/>
</dbReference>
<evidence type="ECO:0000256" key="1">
    <source>
        <dbReference type="ARBA" id="ARBA00005495"/>
    </source>
</evidence>
<evidence type="ECO:0000256" key="4">
    <source>
        <dbReference type="ARBA" id="ARBA00023239"/>
    </source>
</evidence>
<dbReference type="EMBL" id="BJUK01000017">
    <property type="protein sequence ID" value="GEK47535.1"/>
    <property type="molecule type" value="Genomic_DNA"/>
</dbReference>
<dbReference type="InterPro" id="IPR011057">
    <property type="entry name" value="Mss4-like_sf"/>
</dbReference>
<keyword evidence="4" id="KW-0456">Lyase</keyword>
<evidence type="ECO:0000313" key="8">
    <source>
        <dbReference type="Proteomes" id="UP000321275"/>
    </source>
</evidence>
<evidence type="ECO:0000313" key="7">
    <source>
        <dbReference type="EMBL" id="GEK47535.1"/>
    </source>
</evidence>
<dbReference type="InterPro" id="IPR006913">
    <property type="entry name" value="CENP-V/GFA"/>
</dbReference>
<proteinExistence type="inferred from homology"/>
<accession>A0A510XAH8</accession>
<reference evidence="7 8" key="1">
    <citation type="submission" date="2019-07" db="EMBL/GenBank/DDBJ databases">
        <title>Whole genome shotgun sequence of Halomonas pacifica NBRC 102220.</title>
        <authorList>
            <person name="Hosoyama A."/>
            <person name="Uohara A."/>
            <person name="Ohji S."/>
            <person name="Ichikawa N."/>
        </authorList>
    </citation>
    <scope>NUCLEOTIDE SEQUENCE [LARGE SCALE GENOMIC DNA]</scope>
    <source>
        <strain evidence="7 8">NBRC 102220</strain>
    </source>
</reference>
<comment type="similarity">
    <text evidence="1">Belongs to the Gfa family.</text>
</comment>
<evidence type="ECO:0000259" key="6">
    <source>
        <dbReference type="PROSITE" id="PS51891"/>
    </source>
</evidence>
<gene>
    <name evidence="7" type="ORF">HPA02_18180</name>
</gene>
<keyword evidence="3" id="KW-0862">Zinc</keyword>
<dbReference type="PANTHER" id="PTHR33337">
    <property type="entry name" value="GFA DOMAIN-CONTAINING PROTEIN"/>
    <property type="match status" value="1"/>
</dbReference>
<protein>
    <recommendedName>
        <fullName evidence="6">CENP-V/GFA domain-containing protein</fullName>
    </recommendedName>
</protein>
<dbReference type="RefSeq" id="WP_146802874.1">
    <property type="nucleotide sequence ID" value="NZ_BJUK01000017.1"/>
</dbReference>
<comment type="caution">
    <text evidence="7">The sequence shown here is derived from an EMBL/GenBank/DDBJ whole genome shotgun (WGS) entry which is preliminary data.</text>
</comment>
<dbReference type="PROSITE" id="PS51891">
    <property type="entry name" value="CENP_V_GFA"/>
    <property type="match status" value="1"/>
</dbReference>
<dbReference type="GO" id="GO:0016846">
    <property type="term" value="F:carbon-sulfur lyase activity"/>
    <property type="evidence" value="ECO:0007669"/>
    <property type="project" value="InterPro"/>
</dbReference>
<evidence type="ECO:0000256" key="3">
    <source>
        <dbReference type="ARBA" id="ARBA00022833"/>
    </source>
</evidence>
<evidence type="ECO:0000256" key="2">
    <source>
        <dbReference type="ARBA" id="ARBA00022723"/>
    </source>
</evidence>